<dbReference type="Pfam" id="PF13242">
    <property type="entry name" value="Hydrolase_like"/>
    <property type="match status" value="1"/>
</dbReference>
<reference evidence="2 3" key="1">
    <citation type="submission" date="2023-03" db="EMBL/GenBank/DDBJ databases">
        <title>Draft genome sequence of the bacteria which degrade cell wall of Tricholomamatutake.</title>
        <authorList>
            <person name="Konishi Y."/>
            <person name="Fukuta Y."/>
            <person name="Shirasaka N."/>
        </authorList>
    </citation>
    <scope>NUCLEOTIDE SEQUENCE [LARGE SCALE GENOMIC DNA]</scope>
    <source>
        <strain evidence="3">mu1</strain>
    </source>
</reference>
<dbReference type="EC" id="3.1.3.-" evidence="1"/>
<dbReference type="Proteomes" id="UP001157114">
    <property type="component" value="Unassembled WGS sequence"/>
</dbReference>
<keyword evidence="1" id="KW-0963">Cytoplasm</keyword>
<comment type="caution">
    <text evidence="2">The sequence shown here is derived from an EMBL/GenBank/DDBJ whole genome shotgun (WGS) entry which is preliminary data.</text>
</comment>
<accession>A0ABQ6GB86</accession>
<evidence type="ECO:0000313" key="2">
    <source>
        <dbReference type="EMBL" id="GLX66513.1"/>
    </source>
</evidence>
<dbReference type="InterPro" id="IPR036412">
    <property type="entry name" value="HAD-like_sf"/>
</dbReference>
<dbReference type="InterPro" id="IPR023214">
    <property type="entry name" value="HAD_sf"/>
</dbReference>
<dbReference type="Gene3D" id="3.40.50.1000">
    <property type="entry name" value="HAD superfamily/HAD-like"/>
    <property type="match status" value="1"/>
</dbReference>
<dbReference type="EMBL" id="BSSQ01000003">
    <property type="protein sequence ID" value="GLX66513.1"/>
    <property type="molecule type" value="Genomic_DNA"/>
</dbReference>
<dbReference type="NCBIfam" id="TIGR01662">
    <property type="entry name" value="HAD-SF-IIIA"/>
    <property type="match status" value="1"/>
</dbReference>
<comment type="subcellular location">
    <subcellularLocation>
        <location evidence="1">Cytoplasm</location>
    </subcellularLocation>
</comment>
<sequence>MSTSKKLQAVFIDRDGTIGGSDEVIYPGVFELFSFSEQSIHILRNAGVQIYAFTNQPGISRGESSIKDFQDELASFGFDKAYICPHQHEERCFCRKPSATLLIQAAEDNDLVLNNCAVIGDRWSDMIAAIRAGCTKVLVKTGSGEKDLAKYQANQFFGEWLEAVPDYIAEDLLDAVNWLLKN</sequence>
<protein>
    <recommendedName>
        <fullName evidence="1">D,D-heptose 1,7-bisphosphate phosphatase</fullName>
        <ecNumber evidence="1">3.1.3.-</ecNumber>
    </recommendedName>
</protein>
<dbReference type="SUPFAM" id="SSF56784">
    <property type="entry name" value="HAD-like"/>
    <property type="match status" value="1"/>
</dbReference>
<proteinExistence type="inferred from homology"/>
<gene>
    <name evidence="2" type="ORF">MU1_08570</name>
</gene>
<name>A0ABQ6GB86_9BACL</name>
<dbReference type="PANTHER" id="PTHR42891:SF1">
    <property type="entry name" value="D-GLYCERO-BETA-D-MANNO-HEPTOSE-1,7-BISPHOSPHATE 7-PHOSPHATASE"/>
    <property type="match status" value="1"/>
</dbReference>
<organism evidence="2 3">
    <name type="scientific">Paenibacillus glycanilyticus</name>
    <dbReference type="NCBI Taxonomy" id="126569"/>
    <lineage>
        <taxon>Bacteria</taxon>
        <taxon>Bacillati</taxon>
        <taxon>Bacillota</taxon>
        <taxon>Bacilli</taxon>
        <taxon>Bacillales</taxon>
        <taxon>Paenibacillaceae</taxon>
        <taxon>Paenibacillus</taxon>
    </lineage>
</organism>
<dbReference type="InterPro" id="IPR004446">
    <property type="entry name" value="Heptose_bisP_phosphatase"/>
</dbReference>
<keyword evidence="1" id="KW-0378">Hydrolase</keyword>
<dbReference type="NCBIfam" id="NF005264">
    <property type="entry name" value="PRK06769.1"/>
    <property type="match status" value="1"/>
</dbReference>
<evidence type="ECO:0000313" key="3">
    <source>
        <dbReference type="Proteomes" id="UP001157114"/>
    </source>
</evidence>
<evidence type="ECO:0000256" key="1">
    <source>
        <dbReference type="PIRNR" id="PIRNR004682"/>
    </source>
</evidence>
<dbReference type="PANTHER" id="PTHR42891">
    <property type="entry name" value="D-GLYCERO-BETA-D-MANNO-HEPTOSE-1,7-BISPHOSPHATE 7-PHOSPHATASE"/>
    <property type="match status" value="1"/>
</dbReference>
<dbReference type="PIRSF" id="PIRSF004682">
    <property type="entry name" value="GmhB"/>
    <property type="match status" value="1"/>
</dbReference>
<keyword evidence="1" id="KW-0119">Carbohydrate metabolism</keyword>
<comment type="similarity">
    <text evidence="1">Belongs to the gmhB family.</text>
</comment>
<dbReference type="RefSeq" id="WP_284237209.1">
    <property type="nucleotide sequence ID" value="NZ_BSSQ01000003.1"/>
</dbReference>
<dbReference type="InterPro" id="IPR006549">
    <property type="entry name" value="HAD-SF_hydro_IIIA"/>
</dbReference>
<keyword evidence="3" id="KW-1185">Reference proteome</keyword>